<dbReference type="Proteomes" id="UP000274346">
    <property type="component" value="Chromosome"/>
</dbReference>
<proteinExistence type="predicted"/>
<reference evidence="1 2" key="1">
    <citation type="submission" date="2018-12" db="EMBL/GenBank/DDBJ databases">
        <authorList>
            <consortium name="Pathogen Informatics"/>
        </authorList>
    </citation>
    <scope>NUCLEOTIDE SEQUENCE [LARGE SCALE GENOMIC DNA]</scope>
    <source>
        <strain evidence="1 2">NCTC13098</strain>
    </source>
</reference>
<dbReference type="EMBL" id="LR131271">
    <property type="protein sequence ID" value="VDR27286.1"/>
    <property type="molecule type" value="Genomic_DNA"/>
</dbReference>
<accession>A0A3P8M2E8</accession>
<protein>
    <submittedName>
        <fullName evidence="1">Uncharacterized protein</fullName>
    </submittedName>
</protein>
<evidence type="ECO:0000313" key="2">
    <source>
        <dbReference type="Proteomes" id="UP000274346"/>
    </source>
</evidence>
<organism evidence="1 2">
    <name type="scientific">Raoultella terrigena</name>
    <name type="common">Klebsiella terrigena</name>
    <dbReference type="NCBI Taxonomy" id="577"/>
    <lineage>
        <taxon>Bacteria</taxon>
        <taxon>Pseudomonadati</taxon>
        <taxon>Pseudomonadota</taxon>
        <taxon>Gammaproteobacteria</taxon>
        <taxon>Enterobacterales</taxon>
        <taxon>Enterobacteriaceae</taxon>
        <taxon>Klebsiella/Raoultella group</taxon>
        <taxon>Raoultella</taxon>
    </lineage>
</organism>
<sequence>MEVIGDVAIVVRKLSDGLLQEIYAGLGSTFTATRSRS</sequence>
<evidence type="ECO:0000313" key="1">
    <source>
        <dbReference type="EMBL" id="VDR27286.1"/>
    </source>
</evidence>
<name>A0A3P8M2E8_RAOTE</name>
<dbReference type="KEGG" id="rtg:NCTC13098_03652"/>
<gene>
    <name evidence="1" type="ORF">NCTC13098_03652</name>
</gene>
<dbReference type="AlphaFoldDB" id="A0A3P8M2E8"/>